<dbReference type="InterPro" id="IPR011050">
    <property type="entry name" value="Pectin_lyase_fold/virulence"/>
</dbReference>
<reference evidence="8" key="1">
    <citation type="submission" date="2017-05" db="EMBL/GenBank/DDBJ databases">
        <authorList>
            <person name="Rodrigo-Torres L."/>
            <person name="Arahal R. D."/>
            <person name="Lucena T."/>
        </authorList>
    </citation>
    <scope>NUCLEOTIDE SEQUENCE [LARGE SCALE GENOMIC DNA]</scope>
    <source>
        <strain evidence="8">CECT 8649</strain>
    </source>
</reference>
<dbReference type="GO" id="GO:0009279">
    <property type="term" value="C:cell outer membrane"/>
    <property type="evidence" value="ECO:0007669"/>
    <property type="project" value="TreeGrafter"/>
</dbReference>
<dbReference type="GO" id="GO:0042545">
    <property type="term" value="P:cell wall modification"/>
    <property type="evidence" value="ECO:0007669"/>
    <property type="project" value="UniProtKB-UniRule"/>
</dbReference>
<proteinExistence type="inferred from homology"/>
<accession>A0A238JJ83</accession>
<name>A0A238JJ83_9RHOB</name>
<organism evidence="7 8">
    <name type="scientific">Pelagimonas phthalicica</name>
    <dbReference type="NCBI Taxonomy" id="1037362"/>
    <lineage>
        <taxon>Bacteria</taxon>
        <taxon>Pseudomonadati</taxon>
        <taxon>Pseudomonadota</taxon>
        <taxon>Alphaproteobacteria</taxon>
        <taxon>Rhodobacterales</taxon>
        <taxon>Roseobacteraceae</taxon>
        <taxon>Pelagimonas</taxon>
    </lineage>
</organism>
<dbReference type="EMBL" id="FXXP01000003">
    <property type="protein sequence ID" value="SMX30254.1"/>
    <property type="molecule type" value="Genomic_DNA"/>
</dbReference>
<evidence type="ECO:0000313" key="7">
    <source>
        <dbReference type="EMBL" id="SMX30254.1"/>
    </source>
</evidence>
<evidence type="ECO:0000259" key="6">
    <source>
        <dbReference type="Pfam" id="PF01095"/>
    </source>
</evidence>
<gene>
    <name evidence="7" type="primary">pemB</name>
    <name evidence="7" type="ORF">TRP8649_04397</name>
</gene>
<dbReference type="GO" id="GO:0030599">
    <property type="term" value="F:pectinesterase activity"/>
    <property type="evidence" value="ECO:0007669"/>
    <property type="project" value="UniProtKB-UniRule"/>
</dbReference>
<dbReference type="UniPathway" id="UPA00545">
    <property type="reaction ID" value="UER00823"/>
</dbReference>
<protein>
    <recommendedName>
        <fullName evidence="5">Pectinesterase</fullName>
        <ecNumber evidence="5">3.1.1.11</ecNumber>
    </recommendedName>
</protein>
<dbReference type="PANTHER" id="PTHR31321:SF57">
    <property type="entry name" value="PECTINESTERASE 53-RELATED"/>
    <property type="match status" value="1"/>
</dbReference>
<evidence type="ECO:0000313" key="8">
    <source>
        <dbReference type="Proteomes" id="UP000225972"/>
    </source>
</evidence>
<dbReference type="InterPro" id="IPR033131">
    <property type="entry name" value="Pectinesterase_Asp_AS"/>
</dbReference>
<evidence type="ECO:0000256" key="5">
    <source>
        <dbReference type="RuleBase" id="RU000589"/>
    </source>
</evidence>
<sequence>MLSQEQAAQCRPETVLVQGNTAGQAVWDPTRPDDGAEDWVLLVDQNGAGTDSFLTIQAAIESALANRAHRTTVTIAIMPGDYAGLVYVPKTNGAPLSFEFRGLGAAPQDTRITANIDAEMPVAEYLNAFAAQFEDVGSETRALFARMSCGERLGTNRSAVMRIEADEVSLSNLTIHNTYQATRKAAAPKGAQPDHFGRYSQGQHQAVALHLAGADRLCARHVHLKSFQDTLYLQAPAPGQRNRAYFANCDIEGDVDFIFGHSTAFFETCTIRTLGSRQARSWVVAPATHIDTPYGFVFAKCRFTHDGADFGRNGQSCLGRQWFEGVRASPYGTAPDPSYQTVLASDNKLAGGQSRVTRDSLLSVGKCLLVDCQIGAHISHTAPWDDWSGPGYAADGSLNSGDWRARYRPHQTCAADLTHFLAAWPDLPKLGLETVADTVPWLGEFNSTHDAMDERHD</sequence>
<feature type="domain" description="Pectinesterase catalytic" evidence="6">
    <location>
        <begin position="203"/>
        <end position="323"/>
    </location>
</feature>
<comment type="pathway">
    <text evidence="5">Glycan metabolism; pectin degradation; 2-dehydro-3-deoxy-D-gluconate from pectin: step 1/5.</text>
</comment>
<dbReference type="SUPFAM" id="SSF51126">
    <property type="entry name" value="Pectin lyase-like"/>
    <property type="match status" value="1"/>
</dbReference>
<dbReference type="PROSITE" id="PS00503">
    <property type="entry name" value="PECTINESTERASE_2"/>
    <property type="match status" value="1"/>
</dbReference>
<dbReference type="Pfam" id="PF01095">
    <property type="entry name" value="Pectinesterase"/>
    <property type="match status" value="1"/>
</dbReference>
<keyword evidence="8" id="KW-1185">Reference proteome</keyword>
<dbReference type="Gene3D" id="2.160.20.10">
    <property type="entry name" value="Single-stranded right-handed beta-helix, Pectin lyase-like"/>
    <property type="match status" value="1"/>
</dbReference>
<dbReference type="Proteomes" id="UP000225972">
    <property type="component" value="Unassembled WGS sequence"/>
</dbReference>
<dbReference type="InterPro" id="IPR000070">
    <property type="entry name" value="Pectinesterase_cat"/>
</dbReference>
<evidence type="ECO:0000256" key="3">
    <source>
        <dbReference type="ARBA" id="ARBA00023085"/>
    </source>
</evidence>
<comment type="similarity">
    <text evidence="1">Belongs to the pectinesterase family.</text>
</comment>
<evidence type="ECO:0000256" key="4">
    <source>
        <dbReference type="PROSITE-ProRule" id="PRU10040"/>
    </source>
</evidence>
<keyword evidence="3 5" id="KW-0063">Aspartyl esterase</keyword>
<dbReference type="InterPro" id="IPR012334">
    <property type="entry name" value="Pectin_lyas_fold"/>
</dbReference>
<feature type="active site" evidence="4">
    <location>
        <position position="256"/>
    </location>
</feature>
<comment type="catalytic activity">
    <reaction evidence="5">
        <text>[(1-&gt;4)-alpha-D-galacturonosyl methyl ester](n) + n H2O = [(1-&gt;4)-alpha-D-galacturonosyl](n) + n methanol + n H(+)</text>
        <dbReference type="Rhea" id="RHEA:22380"/>
        <dbReference type="Rhea" id="RHEA-COMP:14570"/>
        <dbReference type="Rhea" id="RHEA-COMP:14573"/>
        <dbReference type="ChEBI" id="CHEBI:15377"/>
        <dbReference type="ChEBI" id="CHEBI:15378"/>
        <dbReference type="ChEBI" id="CHEBI:17790"/>
        <dbReference type="ChEBI" id="CHEBI:140522"/>
        <dbReference type="ChEBI" id="CHEBI:140523"/>
        <dbReference type="EC" id="3.1.1.11"/>
    </reaction>
</comment>
<dbReference type="AlphaFoldDB" id="A0A238JJ83"/>
<evidence type="ECO:0000256" key="2">
    <source>
        <dbReference type="ARBA" id="ARBA00022801"/>
    </source>
</evidence>
<evidence type="ECO:0000256" key="1">
    <source>
        <dbReference type="ARBA" id="ARBA00008891"/>
    </source>
</evidence>
<keyword evidence="2 5" id="KW-0378">Hydrolase</keyword>
<dbReference type="EC" id="3.1.1.11" evidence="5"/>
<dbReference type="PANTHER" id="PTHR31321">
    <property type="entry name" value="ACYL-COA THIOESTER HYDROLASE YBHC-RELATED"/>
    <property type="match status" value="1"/>
</dbReference>
<dbReference type="GO" id="GO:0045490">
    <property type="term" value="P:pectin catabolic process"/>
    <property type="evidence" value="ECO:0007669"/>
    <property type="project" value="UniProtKB-UniRule"/>
</dbReference>